<dbReference type="GO" id="GO:0005886">
    <property type="term" value="C:plasma membrane"/>
    <property type="evidence" value="ECO:0007669"/>
    <property type="project" value="UniProtKB-SubCell"/>
</dbReference>
<comment type="subcellular location">
    <subcellularLocation>
        <location evidence="1">Cell membrane</location>
        <topology evidence="1">Multi-pass membrane protein</topology>
    </subcellularLocation>
</comment>
<dbReference type="SMART" id="SM00843">
    <property type="entry name" value="Ftsk_gamma"/>
    <property type="match status" value="1"/>
</dbReference>
<organism evidence="18 19">
    <name type="scientific">Candidatus Berkelbacteria bacterium RIFCSPHIGHO2_12_FULL_36_9</name>
    <dbReference type="NCBI Taxonomy" id="1797469"/>
    <lineage>
        <taxon>Bacteria</taxon>
        <taxon>Candidatus Berkelbacteria</taxon>
    </lineage>
</organism>
<dbReference type="Pfam" id="PF13491">
    <property type="entry name" value="FtsK_4TM"/>
    <property type="match status" value="1"/>
</dbReference>
<feature type="domain" description="FtsK" evidence="17">
    <location>
        <begin position="348"/>
        <end position="536"/>
    </location>
</feature>
<dbReference type="InterPro" id="IPR050206">
    <property type="entry name" value="FtsK/SpoIIIE/SftA"/>
</dbReference>
<dbReference type="Pfam" id="PF01580">
    <property type="entry name" value="FtsK_SpoIIIE"/>
    <property type="match status" value="1"/>
</dbReference>
<evidence type="ECO:0000313" key="19">
    <source>
        <dbReference type="Proteomes" id="UP000176451"/>
    </source>
</evidence>
<feature type="transmembrane region" description="Helical" evidence="16">
    <location>
        <begin position="29"/>
        <end position="53"/>
    </location>
</feature>
<dbReference type="SUPFAM" id="SSF46785">
    <property type="entry name" value="Winged helix' DNA-binding domain"/>
    <property type="match status" value="1"/>
</dbReference>
<dbReference type="GO" id="GO:0005524">
    <property type="term" value="F:ATP binding"/>
    <property type="evidence" value="ECO:0007669"/>
    <property type="project" value="UniProtKB-UniRule"/>
</dbReference>
<dbReference type="SMART" id="SM00382">
    <property type="entry name" value="AAA"/>
    <property type="match status" value="1"/>
</dbReference>
<dbReference type="InterPro" id="IPR018541">
    <property type="entry name" value="Ftsk_gamma"/>
</dbReference>
<dbReference type="EMBL" id="MEZV01000047">
    <property type="protein sequence ID" value="OGD65999.1"/>
    <property type="molecule type" value="Genomic_DNA"/>
</dbReference>
<dbReference type="Pfam" id="PF09397">
    <property type="entry name" value="FtsK_gamma"/>
    <property type="match status" value="1"/>
</dbReference>
<evidence type="ECO:0000259" key="17">
    <source>
        <dbReference type="PROSITE" id="PS50901"/>
    </source>
</evidence>
<sequence>MSRKRKYRKHQSIWEKYDWSVNPETSREIITLILTIIGLFLILSISSVAGSLGNFFKQLLVLSFGKIGYLIPFVLLSIAIILWMPKKFEIKPSSVVGIVLTFIFIPALINPLGGAIGAGIHSIFERLFGPIASFIIILGLVFVAIILALNTSIRSLIGKFMPSSPDNVQVHGQEQRVSVFTTLKNKMVGQPQTGQPRPSPVNAPVSALPNLKSGWKMPTLDLLETSSTKATSGNIAKNVEVIQKTLKDFNIDVSMGDVNIGPTVTQYCLKPKEGIKLNQIVARTNDLALALAAHPIRIEAPIPGKAAVGVEIPNKVPAIVTLREILEADNYKTKKSNLSLAVGRDVAGSPIITDLRKMPHLLIAGATGSGKSICINGIIISLIYQNSPNDLRILLVDPKRVEFTPYNGIPHLLAPVIIEPDKTINALKWAVSEMERRFKVFQEHRQRDIESYNANPPEGQKMAYIVIVIDELADLMAQSANEVEAAIVRLAQMARATGIHLVVATQRPSVDVITGLIKANITTRVAFAVASQIDSRTIIDQSGAEKLLGYGDMLYLSSEFGKPRRIQGVLVTDKEVKKVTDFLKSGGDASYDESITNYRAVKPGMAGSDGEIDDEMYDEAKRVVINAGKASASLLQRRLRVGYARAARLLDLMEEQGVIGPSDGAKPRDVLVGFNDGYNIQTPQNRQFNQVSNQNPYSSNQFNRPNSQSQDSTPNQEENL</sequence>
<evidence type="ECO:0000256" key="12">
    <source>
        <dbReference type="ARBA" id="ARBA00023306"/>
    </source>
</evidence>
<reference evidence="18 19" key="1">
    <citation type="journal article" date="2016" name="Nat. Commun.">
        <title>Thousands of microbial genomes shed light on interconnected biogeochemical processes in an aquifer system.</title>
        <authorList>
            <person name="Anantharaman K."/>
            <person name="Brown C.T."/>
            <person name="Hug L.A."/>
            <person name="Sharon I."/>
            <person name="Castelle C.J."/>
            <person name="Probst A.J."/>
            <person name="Thomas B.C."/>
            <person name="Singh A."/>
            <person name="Wilkins M.J."/>
            <person name="Karaoz U."/>
            <person name="Brodie E.L."/>
            <person name="Williams K.H."/>
            <person name="Hubbard S.S."/>
            <person name="Banfield J.F."/>
        </authorList>
    </citation>
    <scope>NUCLEOTIDE SEQUENCE [LARGE SCALE GENOMIC DNA]</scope>
</reference>
<dbReference type="Gene3D" id="3.30.980.40">
    <property type="match status" value="1"/>
</dbReference>
<dbReference type="PROSITE" id="PS50901">
    <property type="entry name" value="FTSK"/>
    <property type="match status" value="1"/>
</dbReference>
<evidence type="ECO:0000256" key="15">
    <source>
        <dbReference type="SAM" id="MobiDB-lite"/>
    </source>
</evidence>
<keyword evidence="8 14" id="KW-0067">ATP-binding</keyword>
<dbReference type="PANTHER" id="PTHR22683:SF41">
    <property type="entry name" value="DNA TRANSLOCASE FTSK"/>
    <property type="match status" value="1"/>
</dbReference>
<dbReference type="STRING" id="1797469.A3F08_01030"/>
<keyword evidence="9 16" id="KW-1133">Transmembrane helix</keyword>
<keyword evidence="7" id="KW-0159">Chromosome partition</keyword>
<evidence type="ECO:0000256" key="7">
    <source>
        <dbReference type="ARBA" id="ARBA00022829"/>
    </source>
</evidence>
<name>A0A1F5EF01_9BACT</name>
<evidence type="ECO:0000256" key="2">
    <source>
        <dbReference type="ARBA" id="ARBA00006474"/>
    </source>
</evidence>
<keyword evidence="10" id="KW-0238">DNA-binding</keyword>
<evidence type="ECO:0000256" key="16">
    <source>
        <dbReference type="SAM" id="Phobius"/>
    </source>
</evidence>
<feature type="binding site" evidence="14">
    <location>
        <begin position="365"/>
        <end position="372"/>
    </location>
    <ligand>
        <name>ATP</name>
        <dbReference type="ChEBI" id="CHEBI:30616"/>
    </ligand>
</feature>
<feature type="transmembrane region" description="Helical" evidence="16">
    <location>
        <begin position="59"/>
        <end position="83"/>
    </location>
</feature>
<dbReference type="InterPro" id="IPR036388">
    <property type="entry name" value="WH-like_DNA-bd_sf"/>
</dbReference>
<feature type="transmembrane region" description="Helical" evidence="16">
    <location>
        <begin position="95"/>
        <end position="121"/>
    </location>
</feature>
<comment type="subunit">
    <text evidence="13">Homohexamer. Forms a ring that surrounds DNA.</text>
</comment>
<evidence type="ECO:0000256" key="14">
    <source>
        <dbReference type="PROSITE-ProRule" id="PRU00289"/>
    </source>
</evidence>
<evidence type="ECO:0000256" key="8">
    <source>
        <dbReference type="ARBA" id="ARBA00022840"/>
    </source>
</evidence>
<keyword evidence="3" id="KW-1003">Cell membrane</keyword>
<evidence type="ECO:0000256" key="1">
    <source>
        <dbReference type="ARBA" id="ARBA00004651"/>
    </source>
</evidence>
<dbReference type="InterPro" id="IPR036390">
    <property type="entry name" value="WH_DNA-bd_sf"/>
</dbReference>
<evidence type="ECO:0000256" key="4">
    <source>
        <dbReference type="ARBA" id="ARBA00022618"/>
    </source>
</evidence>
<evidence type="ECO:0000313" key="18">
    <source>
        <dbReference type="EMBL" id="OGD65999.1"/>
    </source>
</evidence>
<evidence type="ECO:0000256" key="13">
    <source>
        <dbReference type="ARBA" id="ARBA00025923"/>
    </source>
</evidence>
<keyword evidence="5 16" id="KW-0812">Transmembrane</keyword>
<evidence type="ECO:0000256" key="9">
    <source>
        <dbReference type="ARBA" id="ARBA00022989"/>
    </source>
</evidence>
<dbReference type="CDD" id="cd01127">
    <property type="entry name" value="TrwB_TraG_TraD_VirD4"/>
    <property type="match status" value="1"/>
</dbReference>
<dbReference type="GO" id="GO:0051301">
    <property type="term" value="P:cell division"/>
    <property type="evidence" value="ECO:0007669"/>
    <property type="project" value="UniProtKB-KW"/>
</dbReference>
<keyword evidence="4" id="KW-0132">Cell division</keyword>
<dbReference type="Proteomes" id="UP000176451">
    <property type="component" value="Unassembled WGS sequence"/>
</dbReference>
<accession>A0A1F5EF01</accession>
<feature type="transmembrane region" description="Helical" evidence="16">
    <location>
        <begin position="361"/>
        <end position="384"/>
    </location>
</feature>
<evidence type="ECO:0000256" key="6">
    <source>
        <dbReference type="ARBA" id="ARBA00022741"/>
    </source>
</evidence>
<dbReference type="InterPro" id="IPR002543">
    <property type="entry name" value="FtsK_dom"/>
</dbReference>
<comment type="caution">
    <text evidence="18">The sequence shown here is derived from an EMBL/GenBank/DDBJ whole genome shotgun (WGS) entry which is preliminary data.</text>
</comment>
<dbReference type="InterPro" id="IPR003593">
    <property type="entry name" value="AAA+_ATPase"/>
</dbReference>
<keyword evidence="6 14" id="KW-0547">Nucleotide-binding</keyword>
<dbReference type="PANTHER" id="PTHR22683">
    <property type="entry name" value="SPORULATION PROTEIN RELATED"/>
    <property type="match status" value="1"/>
</dbReference>
<dbReference type="GO" id="GO:0003677">
    <property type="term" value="F:DNA binding"/>
    <property type="evidence" value="ECO:0007669"/>
    <property type="project" value="UniProtKB-KW"/>
</dbReference>
<dbReference type="Gene3D" id="1.10.10.10">
    <property type="entry name" value="Winged helix-like DNA-binding domain superfamily/Winged helix DNA-binding domain"/>
    <property type="match status" value="1"/>
</dbReference>
<evidence type="ECO:0000256" key="3">
    <source>
        <dbReference type="ARBA" id="ARBA00022475"/>
    </source>
</evidence>
<dbReference type="AlphaFoldDB" id="A0A1F5EF01"/>
<dbReference type="Pfam" id="PF17854">
    <property type="entry name" value="FtsK_alpha"/>
    <property type="match status" value="1"/>
</dbReference>
<dbReference type="GO" id="GO:0007059">
    <property type="term" value="P:chromosome segregation"/>
    <property type="evidence" value="ECO:0007669"/>
    <property type="project" value="UniProtKB-KW"/>
</dbReference>
<evidence type="ECO:0000256" key="11">
    <source>
        <dbReference type="ARBA" id="ARBA00023136"/>
    </source>
</evidence>
<dbReference type="InterPro" id="IPR025199">
    <property type="entry name" value="FtsK_4TM"/>
</dbReference>
<keyword evidence="11 16" id="KW-0472">Membrane</keyword>
<dbReference type="InterPro" id="IPR027417">
    <property type="entry name" value="P-loop_NTPase"/>
</dbReference>
<dbReference type="InterPro" id="IPR041027">
    <property type="entry name" value="FtsK_alpha"/>
</dbReference>
<proteinExistence type="inferred from homology"/>
<protein>
    <recommendedName>
        <fullName evidence="17">FtsK domain-containing protein</fullName>
    </recommendedName>
</protein>
<feature type="region of interest" description="Disordered" evidence="15">
    <location>
        <begin position="689"/>
        <end position="720"/>
    </location>
</feature>
<feature type="transmembrane region" description="Helical" evidence="16">
    <location>
        <begin position="127"/>
        <end position="149"/>
    </location>
</feature>
<comment type="similarity">
    <text evidence="2">Belongs to the FtsK/SpoIIIE/SftA family.</text>
</comment>
<gene>
    <name evidence="18" type="ORF">A3F08_01030</name>
</gene>
<dbReference type="SUPFAM" id="SSF52540">
    <property type="entry name" value="P-loop containing nucleoside triphosphate hydrolases"/>
    <property type="match status" value="1"/>
</dbReference>
<keyword evidence="12" id="KW-0131">Cell cycle</keyword>
<evidence type="ECO:0000256" key="5">
    <source>
        <dbReference type="ARBA" id="ARBA00022692"/>
    </source>
</evidence>
<evidence type="ECO:0000256" key="10">
    <source>
        <dbReference type="ARBA" id="ARBA00023125"/>
    </source>
</evidence>
<dbReference type="Gene3D" id="3.40.50.300">
    <property type="entry name" value="P-loop containing nucleotide triphosphate hydrolases"/>
    <property type="match status" value="1"/>
</dbReference>